<sequence>MKCDDKASYISRNILKRSSDATLQCNQYANDLDILSRFPFTVGLDYKQQGPNKSTAILDSTNSSVVMIQLRQAGGIVPECFLFVKSSGFGHYEYVFHKW</sequence>
<evidence type="ECO:0000313" key="1">
    <source>
        <dbReference type="EMBL" id="CAF4814928.1"/>
    </source>
</evidence>
<reference evidence="1" key="1">
    <citation type="submission" date="2021-02" db="EMBL/GenBank/DDBJ databases">
        <authorList>
            <person name="Nowell W R."/>
        </authorList>
    </citation>
    <scope>NUCLEOTIDE SEQUENCE</scope>
</reference>
<accession>A0A821PYM2</accession>
<name>A0A821PYM2_9BILA</name>
<dbReference type="AlphaFoldDB" id="A0A821PYM2"/>
<dbReference type="Proteomes" id="UP000663838">
    <property type="component" value="Unassembled WGS sequence"/>
</dbReference>
<dbReference type="EMBL" id="CAJOBS010002438">
    <property type="protein sequence ID" value="CAF4814928.1"/>
    <property type="molecule type" value="Genomic_DNA"/>
</dbReference>
<evidence type="ECO:0000313" key="2">
    <source>
        <dbReference type="Proteomes" id="UP000663838"/>
    </source>
</evidence>
<gene>
    <name evidence="1" type="ORF">TOA249_LOCUS24220</name>
</gene>
<organism evidence="1 2">
    <name type="scientific">Rotaria socialis</name>
    <dbReference type="NCBI Taxonomy" id="392032"/>
    <lineage>
        <taxon>Eukaryota</taxon>
        <taxon>Metazoa</taxon>
        <taxon>Spiralia</taxon>
        <taxon>Gnathifera</taxon>
        <taxon>Rotifera</taxon>
        <taxon>Eurotatoria</taxon>
        <taxon>Bdelloidea</taxon>
        <taxon>Philodinida</taxon>
        <taxon>Philodinidae</taxon>
        <taxon>Rotaria</taxon>
    </lineage>
</organism>
<proteinExistence type="predicted"/>
<comment type="caution">
    <text evidence="1">The sequence shown here is derived from an EMBL/GenBank/DDBJ whole genome shotgun (WGS) entry which is preliminary data.</text>
</comment>
<protein>
    <submittedName>
        <fullName evidence="1">Uncharacterized protein</fullName>
    </submittedName>
</protein>